<gene>
    <name evidence="1" type="ORF">SAMN05216571_101383</name>
</gene>
<dbReference type="Proteomes" id="UP000198641">
    <property type="component" value="Unassembled WGS sequence"/>
</dbReference>
<name>A0A1G7NFX3_9GAMM</name>
<dbReference type="AlphaFoldDB" id="A0A1G7NFX3"/>
<proteinExistence type="predicted"/>
<dbReference type="EMBL" id="FNCI01000001">
    <property type="protein sequence ID" value="SDF72180.1"/>
    <property type="molecule type" value="Genomic_DNA"/>
</dbReference>
<keyword evidence="2" id="KW-1185">Reference proteome</keyword>
<accession>A0A1G7NFX3</accession>
<dbReference type="STRING" id="284577.SAMN05216571_101383"/>
<evidence type="ECO:0000313" key="2">
    <source>
        <dbReference type="Proteomes" id="UP000198641"/>
    </source>
</evidence>
<reference evidence="1 2" key="1">
    <citation type="submission" date="2016-10" db="EMBL/GenBank/DDBJ databases">
        <authorList>
            <person name="de Groot N.N."/>
        </authorList>
    </citation>
    <scope>NUCLEOTIDE SEQUENCE [LARGE SCALE GENOMIC DNA]</scope>
    <source>
        <strain evidence="1 2">BH539</strain>
    </source>
</reference>
<protein>
    <submittedName>
        <fullName evidence="1">Uncharacterized protein</fullName>
    </submittedName>
</protein>
<organism evidence="1 2">
    <name type="scientific">Onishia taeanensis</name>
    <dbReference type="NCBI Taxonomy" id="284577"/>
    <lineage>
        <taxon>Bacteria</taxon>
        <taxon>Pseudomonadati</taxon>
        <taxon>Pseudomonadota</taxon>
        <taxon>Gammaproteobacteria</taxon>
        <taxon>Oceanospirillales</taxon>
        <taxon>Halomonadaceae</taxon>
        <taxon>Onishia</taxon>
    </lineage>
</organism>
<evidence type="ECO:0000313" key="1">
    <source>
        <dbReference type="EMBL" id="SDF72180.1"/>
    </source>
</evidence>
<sequence length="141" mass="16360">MTYNEDNRLPYQKTWKNLRDEAADFHEAFTGSSRRTKHLQTALKEAFRDYLLLCYSESVRLELGTEWAPLEGLEGARLIAMEKMRLMPLEARELDNQTLAHVLHRELHGFTLPEQAAEACRFDLSDNGLYPMIQPHLRQGA</sequence>